<keyword evidence="4 6" id="KW-0067">ATP-binding</keyword>
<dbReference type="Pfam" id="PF13490">
    <property type="entry name" value="zf-HC2"/>
    <property type="match status" value="1"/>
</dbReference>
<evidence type="ECO:0000256" key="5">
    <source>
        <dbReference type="PROSITE-ProRule" id="PRU00339"/>
    </source>
</evidence>
<protein>
    <recommendedName>
        <fullName evidence="8">Protein kinase domain-containing protein</fullName>
    </recommendedName>
</protein>
<name>A0A085W8B5_9BACT</name>
<evidence type="ECO:0000256" key="2">
    <source>
        <dbReference type="ARBA" id="ARBA00022741"/>
    </source>
</evidence>
<feature type="repeat" description="TPR" evidence="5">
    <location>
        <begin position="758"/>
        <end position="791"/>
    </location>
</feature>
<dbReference type="Gene3D" id="3.30.200.20">
    <property type="entry name" value="Phosphorylase Kinase, domain 1"/>
    <property type="match status" value="1"/>
</dbReference>
<dbReference type="CDD" id="cd14014">
    <property type="entry name" value="STKc_PknB_like"/>
    <property type="match status" value="1"/>
</dbReference>
<keyword evidence="2 6" id="KW-0547">Nucleotide-binding</keyword>
<dbReference type="PROSITE" id="PS50011">
    <property type="entry name" value="PROTEIN_KINASE_DOM"/>
    <property type="match status" value="1"/>
</dbReference>
<accession>A0A085W8B5</accession>
<dbReference type="Pfam" id="PF13432">
    <property type="entry name" value="TPR_16"/>
    <property type="match status" value="1"/>
</dbReference>
<dbReference type="SMART" id="SM00028">
    <property type="entry name" value="TPR"/>
    <property type="match status" value="6"/>
</dbReference>
<reference evidence="9 10" key="1">
    <citation type="submission" date="2014-04" db="EMBL/GenBank/DDBJ databases">
        <title>Genome assembly of Hyalangium minutum DSM 14724.</title>
        <authorList>
            <person name="Sharma G."/>
            <person name="Subramanian S."/>
        </authorList>
    </citation>
    <scope>NUCLEOTIDE SEQUENCE [LARGE SCALE GENOMIC DNA]</scope>
    <source>
        <strain evidence="9 10">DSM 14724</strain>
    </source>
</reference>
<dbReference type="InterPro" id="IPR027383">
    <property type="entry name" value="Znf_put"/>
</dbReference>
<dbReference type="RefSeq" id="WP_052420436.1">
    <property type="nucleotide sequence ID" value="NZ_JMCB01000015.1"/>
</dbReference>
<dbReference type="InterPro" id="IPR041916">
    <property type="entry name" value="Anti_sigma_zinc_sf"/>
</dbReference>
<dbReference type="Gene3D" id="1.10.10.1320">
    <property type="entry name" value="Anti-sigma factor, zinc-finger domain"/>
    <property type="match status" value="1"/>
</dbReference>
<dbReference type="PATRIC" id="fig|394096.3.peg.6672"/>
<dbReference type="PANTHER" id="PTHR43289:SF6">
    <property type="entry name" value="SERINE_THREONINE-PROTEIN KINASE NEKL-3"/>
    <property type="match status" value="1"/>
</dbReference>
<keyword evidence="10" id="KW-1185">Reference proteome</keyword>
<keyword evidence="5" id="KW-0802">TPR repeat</keyword>
<evidence type="ECO:0000313" key="10">
    <source>
        <dbReference type="Proteomes" id="UP000028725"/>
    </source>
</evidence>
<feature type="region of interest" description="Disordered" evidence="7">
    <location>
        <begin position="340"/>
        <end position="377"/>
    </location>
</feature>
<dbReference type="InterPro" id="IPR000719">
    <property type="entry name" value="Prot_kinase_dom"/>
</dbReference>
<dbReference type="PROSITE" id="PS50005">
    <property type="entry name" value="TPR"/>
    <property type="match status" value="4"/>
</dbReference>
<keyword evidence="1" id="KW-0808">Transferase</keyword>
<dbReference type="OrthoDB" id="9801841at2"/>
<dbReference type="Proteomes" id="UP000028725">
    <property type="component" value="Unassembled WGS sequence"/>
</dbReference>
<keyword evidence="3" id="KW-0418">Kinase</keyword>
<dbReference type="AlphaFoldDB" id="A0A085W8B5"/>
<feature type="binding site" evidence="6">
    <location>
        <position position="141"/>
    </location>
    <ligand>
        <name>ATP</name>
        <dbReference type="ChEBI" id="CHEBI:30616"/>
    </ligand>
</feature>
<evidence type="ECO:0000259" key="8">
    <source>
        <dbReference type="PROSITE" id="PS50011"/>
    </source>
</evidence>
<dbReference type="InterPro" id="IPR011990">
    <property type="entry name" value="TPR-like_helical_dom_sf"/>
</dbReference>
<dbReference type="GO" id="GO:0005524">
    <property type="term" value="F:ATP binding"/>
    <property type="evidence" value="ECO:0007669"/>
    <property type="project" value="UniProtKB-UniRule"/>
</dbReference>
<evidence type="ECO:0000256" key="3">
    <source>
        <dbReference type="ARBA" id="ARBA00022777"/>
    </source>
</evidence>
<dbReference type="Gene3D" id="1.25.40.10">
    <property type="entry name" value="Tetratricopeptide repeat domain"/>
    <property type="match status" value="3"/>
</dbReference>
<dbReference type="Gene3D" id="1.10.510.10">
    <property type="entry name" value="Transferase(Phosphotransferase) domain 1"/>
    <property type="match status" value="1"/>
</dbReference>
<evidence type="ECO:0000313" key="9">
    <source>
        <dbReference type="EMBL" id="KFE63928.1"/>
    </source>
</evidence>
<organism evidence="9 10">
    <name type="scientific">Hyalangium minutum</name>
    <dbReference type="NCBI Taxonomy" id="394096"/>
    <lineage>
        <taxon>Bacteria</taxon>
        <taxon>Pseudomonadati</taxon>
        <taxon>Myxococcota</taxon>
        <taxon>Myxococcia</taxon>
        <taxon>Myxococcales</taxon>
        <taxon>Cystobacterineae</taxon>
        <taxon>Archangiaceae</taxon>
        <taxon>Hyalangium</taxon>
    </lineage>
</organism>
<evidence type="ECO:0000256" key="7">
    <source>
        <dbReference type="SAM" id="MobiDB-lite"/>
    </source>
</evidence>
<feature type="domain" description="Protein kinase" evidence="8">
    <location>
        <begin position="112"/>
        <end position="419"/>
    </location>
</feature>
<proteinExistence type="predicted"/>
<dbReference type="PROSITE" id="PS00107">
    <property type="entry name" value="PROTEIN_KINASE_ATP"/>
    <property type="match status" value="1"/>
</dbReference>
<dbReference type="STRING" id="394096.DB31_2340"/>
<dbReference type="InterPro" id="IPR017441">
    <property type="entry name" value="Protein_kinase_ATP_BS"/>
</dbReference>
<dbReference type="EMBL" id="JMCB01000015">
    <property type="protein sequence ID" value="KFE63928.1"/>
    <property type="molecule type" value="Genomic_DNA"/>
</dbReference>
<dbReference type="SUPFAM" id="SSF56112">
    <property type="entry name" value="Protein kinase-like (PK-like)"/>
    <property type="match status" value="1"/>
</dbReference>
<feature type="repeat" description="TPR" evidence="5">
    <location>
        <begin position="716"/>
        <end position="749"/>
    </location>
</feature>
<dbReference type="InterPro" id="IPR019734">
    <property type="entry name" value="TPR_rpt"/>
</dbReference>
<dbReference type="PANTHER" id="PTHR43289">
    <property type="entry name" value="MITOGEN-ACTIVATED PROTEIN KINASE KINASE KINASE 20-RELATED"/>
    <property type="match status" value="1"/>
</dbReference>
<feature type="compositionally biased region" description="Polar residues" evidence="7">
    <location>
        <begin position="348"/>
        <end position="359"/>
    </location>
</feature>
<comment type="caution">
    <text evidence="9">The sequence shown here is derived from an EMBL/GenBank/DDBJ whole genome shotgun (WGS) entry which is preliminary data.</text>
</comment>
<dbReference type="InterPro" id="IPR011009">
    <property type="entry name" value="Kinase-like_dom_sf"/>
</dbReference>
<dbReference type="GO" id="GO:0004674">
    <property type="term" value="F:protein serine/threonine kinase activity"/>
    <property type="evidence" value="ECO:0007669"/>
    <property type="project" value="TreeGrafter"/>
</dbReference>
<sequence length="985" mass="106759">MGHLDTAEITRFLRGQLSPERSAEVERHLAGCEQCAGRLSAETDGATDALPAAEQSYVTAAVFAEQAPPIDPSPSPSASPTVPPVSAAVEAVMPQWVKEGRTPDRGEQVGRYLVLEKVGQGGMGIVYSAWDPDLGRRVAIKLLRTDKQHAEGRTIGQARLLREAQAMARVSHPHVISVFDVGTLGEGVFVAMEFVDGTTLKKWVKDEKHSWHEVLDTFLSAGRGLAGAHAAGLVHRDFKPDNVLIGKDGRVRVTDFGLARMAEDGVEPARPALPEGALDHAAPELVQVTLDGQAVGTLMYMSPEQRRGEAPDARGDQFSFCVALYWALFGVWPFDRTRSSARDADYSPPSSHKGTSRPSQRPGDLRPIDPVTGAFEPPKDSKIPAFIKKAIMRGLAPDPGHRFPSMDALLRELEYRPRVRRLAAGAAALTVVALGSGYGWYAHRASQAQAQLCTGAEQKLAGIWDDAARKKVADALVATGKPEAADVASRVTRMLDTYAQGWVTESTEACRATRLRGEQTEQLHSLRVVCLERRLQDVKAVTGVLASADAALLPKAVDTVAVLPSLRACADVATLSQVEAPPEDPKIRGEIDRISGELARLKAMTDAGRYKPAREVAEQTVKAASTLGYRPLVAEALYGQGFLEARSADYVQAERHLTQAVWTAHASHNDAVAARAMGSMAFTLGADPKRLNEALQWSELTKASIARMGGNEDLEMDVETSLGIIYSRADKPDEALGHVERALQLNERLFGKENARRPSILVNLGVVLRKLERFDDALQALREGIAIREKVHGPTHPSLGSLNYVIAQVLLKTGDIEQARTYASRALEIRLAAYGPEHPEVGDAYDLVGIANTLAGKHTEALESFLKAMALKEKALGKDHLYISNSAVGAGLAYLDLKQPERAMPLFERALVLNTEEEPVRGDAFFGIAQALDALKRKEVEVVDAARKARAAFVSVKDTLRTAEVDDWLAKRAKPQSKVRAAKHP</sequence>
<dbReference type="Pfam" id="PF00069">
    <property type="entry name" value="Pkinase"/>
    <property type="match status" value="1"/>
</dbReference>
<dbReference type="PROSITE" id="PS00108">
    <property type="entry name" value="PROTEIN_KINASE_ST"/>
    <property type="match status" value="1"/>
</dbReference>
<gene>
    <name evidence="9" type="ORF">DB31_2340</name>
</gene>
<feature type="repeat" description="TPR" evidence="5">
    <location>
        <begin position="884"/>
        <end position="917"/>
    </location>
</feature>
<dbReference type="Pfam" id="PF13424">
    <property type="entry name" value="TPR_12"/>
    <property type="match status" value="2"/>
</dbReference>
<dbReference type="SUPFAM" id="SSF48452">
    <property type="entry name" value="TPR-like"/>
    <property type="match status" value="1"/>
</dbReference>
<evidence type="ECO:0000256" key="1">
    <source>
        <dbReference type="ARBA" id="ARBA00022679"/>
    </source>
</evidence>
<dbReference type="InterPro" id="IPR008271">
    <property type="entry name" value="Ser/Thr_kinase_AS"/>
</dbReference>
<evidence type="ECO:0000256" key="4">
    <source>
        <dbReference type="ARBA" id="ARBA00022840"/>
    </source>
</evidence>
<evidence type="ECO:0000256" key="6">
    <source>
        <dbReference type="PROSITE-ProRule" id="PRU10141"/>
    </source>
</evidence>
<feature type="repeat" description="TPR" evidence="5">
    <location>
        <begin position="842"/>
        <end position="875"/>
    </location>
</feature>